<gene>
    <name evidence="2" type="ORF">NUU61_001353</name>
</gene>
<accession>A0A9W9G4B0</accession>
<reference evidence="2" key="2">
    <citation type="journal article" date="2023" name="IMA Fungus">
        <title>Comparative genomic study of the Penicillium genus elucidates a diverse pangenome and 15 lateral gene transfer events.</title>
        <authorList>
            <person name="Petersen C."/>
            <person name="Sorensen T."/>
            <person name="Nielsen M.R."/>
            <person name="Sondergaard T.E."/>
            <person name="Sorensen J.L."/>
            <person name="Fitzpatrick D.A."/>
            <person name="Frisvad J.C."/>
            <person name="Nielsen K.L."/>
        </authorList>
    </citation>
    <scope>NUCLEOTIDE SEQUENCE</scope>
    <source>
        <strain evidence="2">IBT 34128</strain>
    </source>
</reference>
<feature type="region of interest" description="Disordered" evidence="1">
    <location>
        <begin position="1"/>
        <end position="25"/>
    </location>
</feature>
<name>A0A9W9G4B0_9EURO</name>
<evidence type="ECO:0000313" key="2">
    <source>
        <dbReference type="EMBL" id="KAJ5111723.1"/>
    </source>
</evidence>
<dbReference type="AlphaFoldDB" id="A0A9W9G4B0"/>
<dbReference type="RefSeq" id="XP_056515202.1">
    <property type="nucleotide sequence ID" value="XM_056651935.1"/>
</dbReference>
<reference evidence="2" key="1">
    <citation type="submission" date="2022-11" db="EMBL/GenBank/DDBJ databases">
        <authorList>
            <person name="Petersen C."/>
        </authorList>
    </citation>
    <scope>NUCLEOTIDE SEQUENCE</scope>
    <source>
        <strain evidence="2">IBT 34128</strain>
    </source>
</reference>
<feature type="compositionally biased region" description="Pro residues" evidence="1">
    <location>
        <begin position="1"/>
        <end position="10"/>
    </location>
</feature>
<sequence>MSPRGPPPAPLHHSANETTLSNGATVYGRRKVDAVRPIAEIVGKHKTGGEHFGVFNVPGGHWTQIPLADDWGGRMPRAKIYLLSPKNREVLGTTFDQLLRKEKLSPATNHTPVAHPVSVV</sequence>
<keyword evidence="3" id="KW-1185">Reference proteome</keyword>
<proteinExistence type="predicted"/>
<dbReference type="Proteomes" id="UP001141434">
    <property type="component" value="Unassembled WGS sequence"/>
</dbReference>
<protein>
    <submittedName>
        <fullName evidence="2">Uncharacterized protein</fullName>
    </submittedName>
</protein>
<dbReference type="EMBL" id="JAPMSZ010000002">
    <property type="protein sequence ID" value="KAJ5111723.1"/>
    <property type="molecule type" value="Genomic_DNA"/>
</dbReference>
<evidence type="ECO:0000313" key="3">
    <source>
        <dbReference type="Proteomes" id="UP001141434"/>
    </source>
</evidence>
<comment type="caution">
    <text evidence="2">The sequence shown here is derived from an EMBL/GenBank/DDBJ whole genome shotgun (WGS) entry which is preliminary data.</text>
</comment>
<organism evidence="2 3">
    <name type="scientific">Penicillium alfredii</name>
    <dbReference type="NCBI Taxonomy" id="1506179"/>
    <lineage>
        <taxon>Eukaryota</taxon>
        <taxon>Fungi</taxon>
        <taxon>Dikarya</taxon>
        <taxon>Ascomycota</taxon>
        <taxon>Pezizomycotina</taxon>
        <taxon>Eurotiomycetes</taxon>
        <taxon>Eurotiomycetidae</taxon>
        <taxon>Eurotiales</taxon>
        <taxon>Aspergillaceae</taxon>
        <taxon>Penicillium</taxon>
    </lineage>
</organism>
<dbReference type="GeneID" id="81391103"/>
<evidence type="ECO:0000256" key="1">
    <source>
        <dbReference type="SAM" id="MobiDB-lite"/>
    </source>
</evidence>